<sequence length="64" mass="7151">MTHDPLREFGADERQDEASASEGAVLEGVDEPDGDALFSKVERKRRGAARRSHRGVKVLLWDET</sequence>
<comment type="caution">
    <text evidence="2">The sequence shown here is derived from an EMBL/GenBank/DDBJ whole genome shotgun (WGS) entry which is preliminary data.</text>
</comment>
<dbReference type="EMBL" id="QLTK01000001">
    <property type="protein sequence ID" value="RAS38952.1"/>
    <property type="molecule type" value="Genomic_DNA"/>
</dbReference>
<feature type="region of interest" description="Disordered" evidence="1">
    <location>
        <begin position="1"/>
        <end position="31"/>
    </location>
</feature>
<organism evidence="2 3">
    <name type="scientific">Paraburkholderia bryophila</name>
    <dbReference type="NCBI Taxonomy" id="420952"/>
    <lineage>
        <taxon>Bacteria</taxon>
        <taxon>Pseudomonadati</taxon>
        <taxon>Pseudomonadota</taxon>
        <taxon>Betaproteobacteria</taxon>
        <taxon>Burkholderiales</taxon>
        <taxon>Burkholderiaceae</taxon>
        <taxon>Paraburkholderia</taxon>
    </lineage>
</organism>
<protein>
    <submittedName>
        <fullName evidence="2">Uncharacterized protein</fullName>
    </submittedName>
</protein>
<gene>
    <name evidence="2" type="ORF">BX591_101282</name>
</gene>
<name>A0A329CY88_9BURK</name>
<dbReference type="Proteomes" id="UP000248918">
    <property type="component" value="Unassembled WGS sequence"/>
</dbReference>
<feature type="compositionally biased region" description="Basic and acidic residues" evidence="1">
    <location>
        <begin position="1"/>
        <end position="17"/>
    </location>
</feature>
<reference evidence="2 3" key="1">
    <citation type="submission" date="2018-06" db="EMBL/GenBank/DDBJ databases">
        <title>Genomic Encyclopedia of Type Strains, Phase III (KMG-III): the genomes of soil and plant-associated and newly described type strains.</title>
        <authorList>
            <person name="Whitman W."/>
        </authorList>
    </citation>
    <scope>NUCLEOTIDE SEQUENCE [LARGE SCALE GENOMIC DNA]</scope>
    <source>
        <strain evidence="2 3">LMG 23644</strain>
    </source>
</reference>
<dbReference type="AlphaFoldDB" id="A0A329CY88"/>
<accession>A0A329CY88</accession>
<proteinExistence type="predicted"/>
<evidence type="ECO:0000313" key="2">
    <source>
        <dbReference type="EMBL" id="RAS38952.1"/>
    </source>
</evidence>
<dbReference type="RefSeq" id="WP_111928959.1">
    <property type="nucleotide sequence ID" value="NZ_CADFFP010000004.1"/>
</dbReference>
<evidence type="ECO:0000256" key="1">
    <source>
        <dbReference type="SAM" id="MobiDB-lite"/>
    </source>
</evidence>
<dbReference type="OrthoDB" id="9135109at2"/>
<evidence type="ECO:0000313" key="3">
    <source>
        <dbReference type="Proteomes" id="UP000248918"/>
    </source>
</evidence>